<feature type="coiled-coil region" evidence="6">
    <location>
        <begin position="23"/>
        <end position="78"/>
    </location>
</feature>
<dbReference type="GO" id="GO:0003681">
    <property type="term" value="F:bent DNA binding"/>
    <property type="evidence" value="ECO:0007669"/>
    <property type="project" value="TreeGrafter"/>
</dbReference>
<dbReference type="GO" id="GO:0009295">
    <property type="term" value="C:nucleoid"/>
    <property type="evidence" value="ECO:0007669"/>
    <property type="project" value="UniProtKB-SubCell"/>
</dbReference>
<dbReference type="InterPro" id="IPR027454">
    <property type="entry name" value="Histone_HNS_N"/>
</dbReference>
<dbReference type="SUPFAM" id="SSF81273">
    <property type="entry name" value="H-NS histone-like proteins"/>
    <property type="match status" value="2"/>
</dbReference>
<dbReference type="STRING" id="634436.SAMN05216361_3733"/>
<feature type="domain" description="DNA-binding protein H-NS-like C-terminal" evidence="7">
    <location>
        <begin position="86"/>
        <end position="132"/>
    </location>
</feature>
<gene>
    <name evidence="8" type="ORF">SAMN05216361_3733</name>
</gene>
<comment type="subcellular location">
    <subcellularLocation>
        <location evidence="1">Cytoplasm</location>
        <location evidence="1">Nucleoid</location>
    </subcellularLocation>
</comment>
<organism evidence="8 9">
    <name type="scientific">Marisediminitalea aggregata</name>
    <dbReference type="NCBI Taxonomy" id="634436"/>
    <lineage>
        <taxon>Bacteria</taxon>
        <taxon>Pseudomonadati</taxon>
        <taxon>Pseudomonadota</taxon>
        <taxon>Gammaproteobacteria</taxon>
        <taxon>Alteromonadales</taxon>
        <taxon>Alteromonadaceae</taxon>
        <taxon>Marisediminitalea</taxon>
    </lineage>
</organism>
<dbReference type="Proteomes" id="UP000184520">
    <property type="component" value="Unassembled WGS sequence"/>
</dbReference>
<keyword evidence="3" id="KW-0963">Cytoplasm</keyword>
<evidence type="ECO:0000256" key="6">
    <source>
        <dbReference type="SAM" id="Coils"/>
    </source>
</evidence>
<dbReference type="GO" id="GO:0046983">
    <property type="term" value="F:protein dimerization activity"/>
    <property type="evidence" value="ECO:0007669"/>
    <property type="project" value="InterPro"/>
</dbReference>
<dbReference type="Gene3D" id="1.10.287.1050">
    <property type="entry name" value="H-NS histone-like proteins"/>
    <property type="match status" value="1"/>
</dbReference>
<evidence type="ECO:0000313" key="8">
    <source>
        <dbReference type="EMBL" id="SHH08862.1"/>
    </source>
</evidence>
<evidence type="ECO:0000256" key="3">
    <source>
        <dbReference type="ARBA" id="ARBA00022490"/>
    </source>
</evidence>
<evidence type="ECO:0000256" key="4">
    <source>
        <dbReference type="ARBA" id="ARBA00023125"/>
    </source>
</evidence>
<dbReference type="GO" id="GO:0000976">
    <property type="term" value="F:transcription cis-regulatory region binding"/>
    <property type="evidence" value="ECO:0007669"/>
    <property type="project" value="TreeGrafter"/>
</dbReference>
<dbReference type="InterPro" id="IPR027444">
    <property type="entry name" value="H-NS_C_dom"/>
</dbReference>
<dbReference type="GO" id="GO:0005829">
    <property type="term" value="C:cytosol"/>
    <property type="evidence" value="ECO:0007669"/>
    <property type="project" value="TreeGrafter"/>
</dbReference>
<dbReference type="PANTHER" id="PTHR38097">
    <property type="match status" value="1"/>
</dbReference>
<dbReference type="SMART" id="SM00528">
    <property type="entry name" value="HNS"/>
    <property type="match status" value="1"/>
</dbReference>
<evidence type="ECO:0000259" key="7">
    <source>
        <dbReference type="SMART" id="SM00528"/>
    </source>
</evidence>
<comment type="similarity">
    <text evidence="2 5">Belongs to the histone-like protein H-NS family.</text>
</comment>
<dbReference type="AlphaFoldDB" id="A0A1M5Q4D6"/>
<dbReference type="GO" id="GO:0030527">
    <property type="term" value="F:structural constituent of chromatin"/>
    <property type="evidence" value="ECO:0007669"/>
    <property type="project" value="InterPro"/>
</dbReference>
<proteinExistence type="inferred from homology"/>
<evidence type="ECO:0000256" key="1">
    <source>
        <dbReference type="ARBA" id="ARBA00004453"/>
    </source>
</evidence>
<dbReference type="EMBL" id="FQWD01000006">
    <property type="protein sequence ID" value="SHH08862.1"/>
    <property type="molecule type" value="Genomic_DNA"/>
</dbReference>
<dbReference type="GO" id="GO:0003680">
    <property type="term" value="F:minor groove of adenine-thymine-rich DNA binding"/>
    <property type="evidence" value="ECO:0007669"/>
    <property type="project" value="TreeGrafter"/>
</dbReference>
<dbReference type="Pfam" id="PF00816">
    <property type="entry name" value="Histone_HNS"/>
    <property type="match status" value="1"/>
</dbReference>
<dbReference type="GO" id="GO:0001217">
    <property type="term" value="F:DNA-binding transcription repressor activity"/>
    <property type="evidence" value="ECO:0007669"/>
    <property type="project" value="TreeGrafter"/>
</dbReference>
<evidence type="ECO:0000256" key="5">
    <source>
        <dbReference type="PIRNR" id="PIRNR002096"/>
    </source>
</evidence>
<dbReference type="PIRSF" id="PIRSF002096">
    <property type="entry name" value="HnS"/>
    <property type="match status" value="1"/>
</dbReference>
<evidence type="ECO:0000256" key="2">
    <source>
        <dbReference type="ARBA" id="ARBA00010610"/>
    </source>
</evidence>
<dbReference type="OrthoDB" id="6088948at2"/>
<keyword evidence="6" id="KW-0175">Coiled coil</keyword>
<protein>
    <recommendedName>
        <fullName evidence="5">DNA-binding protein</fullName>
    </recommendedName>
</protein>
<dbReference type="Gene3D" id="4.10.430.10">
    <property type="entry name" value="Histone-like protein H-NS, C-terminal domain"/>
    <property type="match status" value="1"/>
</dbReference>
<dbReference type="GO" id="GO:0032993">
    <property type="term" value="C:protein-DNA complex"/>
    <property type="evidence" value="ECO:0007669"/>
    <property type="project" value="TreeGrafter"/>
</dbReference>
<name>A0A1M5Q4D6_9ALTE</name>
<dbReference type="Pfam" id="PF22470">
    <property type="entry name" value="Histone_HNS_N"/>
    <property type="match status" value="1"/>
</dbReference>
<evidence type="ECO:0000313" key="9">
    <source>
        <dbReference type="Proteomes" id="UP000184520"/>
    </source>
</evidence>
<dbReference type="PANTHER" id="PTHR38097:SF2">
    <property type="entry name" value="DNA-BINDING PROTEIN STPA"/>
    <property type="match status" value="1"/>
</dbReference>
<sequence length="132" mass="14674">MSDFLDILTHGRRLQGAVKDLTVEELESVIEKLNNIIEKKHAQAEAEIQAQKEKLEKLAEIKQQMADAGIDISDLQEVAEPKAKRKSAGKKRPVKYKITVDGDTTAWTGVGRMPVVFKQALESGKSLEDFAI</sequence>
<keyword evidence="9" id="KW-1185">Reference proteome</keyword>
<accession>A0A1M5Q4D6</accession>
<keyword evidence="4 5" id="KW-0238">DNA-binding</keyword>
<dbReference type="InterPro" id="IPR037150">
    <property type="entry name" value="H-NS_C_dom_sf"/>
</dbReference>
<reference evidence="9" key="1">
    <citation type="submission" date="2016-11" db="EMBL/GenBank/DDBJ databases">
        <authorList>
            <person name="Varghese N."/>
            <person name="Submissions S."/>
        </authorList>
    </citation>
    <scope>NUCLEOTIDE SEQUENCE [LARGE SCALE GENOMIC DNA]</scope>
    <source>
        <strain evidence="9">CGMCC 1.8995</strain>
    </source>
</reference>
<dbReference type="InterPro" id="IPR001801">
    <property type="entry name" value="Histone_HNS"/>
</dbReference>
<dbReference type="InterPro" id="IPR054180">
    <property type="entry name" value="H-NS-like_N"/>
</dbReference>
<dbReference type="RefSeq" id="WP_073324678.1">
    <property type="nucleotide sequence ID" value="NZ_FQWD01000006.1"/>
</dbReference>